<reference evidence="1" key="1">
    <citation type="journal article" date="2020" name="Microb. Genom.">
        <title>Genetic diversity of clinical and environmental Mucorales isolates obtained from an investigation of mucormycosis cases among solid organ transplant recipients.</title>
        <authorList>
            <person name="Nguyen M.H."/>
            <person name="Kaul D."/>
            <person name="Muto C."/>
            <person name="Cheng S.J."/>
            <person name="Richter R.A."/>
            <person name="Bruno V.M."/>
            <person name="Liu G."/>
            <person name="Beyhan S."/>
            <person name="Sundermann A.J."/>
            <person name="Mounaud S."/>
            <person name="Pasculle A.W."/>
            <person name="Nierman W.C."/>
            <person name="Driscoll E."/>
            <person name="Cumbie R."/>
            <person name="Clancy C.J."/>
            <person name="Dupont C.L."/>
        </authorList>
    </citation>
    <scope>NUCLEOTIDE SEQUENCE</scope>
    <source>
        <strain evidence="1">GL16</strain>
    </source>
</reference>
<sequence length="81" mass="8618">MRAVAASTNSLSHVTSGNSRLPCSAISSHITMAWRCAFDLATTVNSLRGRDCASLNAKRRMRSTPARVMMETSVAASMGCP</sequence>
<evidence type="ECO:0000313" key="2">
    <source>
        <dbReference type="Proteomes" id="UP000717996"/>
    </source>
</evidence>
<name>A0A9P6XLC5_RHIOR</name>
<protein>
    <submittedName>
        <fullName evidence="1">Uncharacterized protein</fullName>
    </submittedName>
</protein>
<evidence type="ECO:0000313" key="1">
    <source>
        <dbReference type="EMBL" id="KAG1520111.1"/>
    </source>
</evidence>
<dbReference type="AlphaFoldDB" id="A0A9P6XLC5"/>
<dbReference type="Proteomes" id="UP000717996">
    <property type="component" value="Unassembled WGS sequence"/>
</dbReference>
<comment type="caution">
    <text evidence="1">The sequence shown here is derived from an EMBL/GenBank/DDBJ whole genome shotgun (WGS) entry which is preliminary data.</text>
</comment>
<dbReference type="EMBL" id="JAANIT010016870">
    <property type="protein sequence ID" value="KAG1520111.1"/>
    <property type="molecule type" value="Genomic_DNA"/>
</dbReference>
<accession>A0A9P6XLC5</accession>
<gene>
    <name evidence="1" type="ORF">G6F51_014747</name>
</gene>
<organism evidence="1 2">
    <name type="scientific">Rhizopus oryzae</name>
    <name type="common">Mucormycosis agent</name>
    <name type="synonym">Rhizopus arrhizus var. delemar</name>
    <dbReference type="NCBI Taxonomy" id="64495"/>
    <lineage>
        <taxon>Eukaryota</taxon>
        <taxon>Fungi</taxon>
        <taxon>Fungi incertae sedis</taxon>
        <taxon>Mucoromycota</taxon>
        <taxon>Mucoromycotina</taxon>
        <taxon>Mucoromycetes</taxon>
        <taxon>Mucorales</taxon>
        <taxon>Mucorineae</taxon>
        <taxon>Rhizopodaceae</taxon>
        <taxon>Rhizopus</taxon>
    </lineage>
</organism>
<proteinExistence type="predicted"/>